<dbReference type="Proteomes" id="UP000224634">
    <property type="component" value="Unassembled WGS sequence"/>
</dbReference>
<evidence type="ECO:0000313" key="2">
    <source>
        <dbReference type="EMBL" id="PGH26408.1"/>
    </source>
</evidence>
<evidence type="ECO:0000256" key="1">
    <source>
        <dbReference type="SAM" id="MobiDB-lite"/>
    </source>
</evidence>
<protein>
    <submittedName>
        <fullName evidence="2">Uncharacterized protein</fullName>
    </submittedName>
</protein>
<dbReference type="OrthoDB" id="5350396at2759"/>
<name>A0A2B7YZV5_POLH7</name>
<reference evidence="2 3" key="1">
    <citation type="submission" date="2017-10" db="EMBL/GenBank/DDBJ databases">
        <title>Comparative genomics in systemic dimorphic fungi from Ajellomycetaceae.</title>
        <authorList>
            <person name="Munoz J.F."/>
            <person name="Mcewen J.G."/>
            <person name="Clay O.K."/>
            <person name="Cuomo C.A."/>
        </authorList>
    </citation>
    <scope>NUCLEOTIDE SEQUENCE [LARGE SCALE GENOMIC DNA]</scope>
    <source>
        <strain evidence="2 3">UAMH7299</strain>
    </source>
</reference>
<proteinExistence type="predicted"/>
<feature type="compositionally biased region" description="Polar residues" evidence="1">
    <location>
        <begin position="150"/>
        <end position="174"/>
    </location>
</feature>
<comment type="caution">
    <text evidence="2">The sequence shown here is derived from an EMBL/GenBank/DDBJ whole genome shotgun (WGS) entry which is preliminary data.</text>
</comment>
<organism evidence="2 3">
    <name type="scientific">Polytolypa hystricis (strain UAMH7299)</name>
    <dbReference type="NCBI Taxonomy" id="1447883"/>
    <lineage>
        <taxon>Eukaryota</taxon>
        <taxon>Fungi</taxon>
        <taxon>Dikarya</taxon>
        <taxon>Ascomycota</taxon>
        <taxon>Pezizomycotina</taxon>
        <taxon>Eurotiomycetes</taxon>
        <taxon>Eurotiomycetidae</taxon>
        <taxon>Onygenales</taxon>
        <taxon>Onygenales incertae sedis</taxon>
        <taxon>Polytolypa</taxon>
    </lineage>
</organism>
<keyword evidence="3" id="KW-1185">Reference proteome</keyword>
<feature type="region of interest" description="Disordered" evidence="1">
    <location>
        <begin position="1"/>
        <end position="52"/>
    </location>
</feature>
<accession>A0A2B7YZV5</accession>
<feature type="compositionally biased region" description="Low complexity" evidence="1">
    <location>
        <begin position="96"/>
        <end position="106"/>
    </location>
</feature>
<gene>
    <name evidence="2" type="ORF">AJ80_01906</name>
</gene>
<dbReference type="AlphaFoldDB" id="A0A2B7YZV5"/>
<dbReference type="EMBL" id="PDNA01000017">
    <property type="protein sequence ID" value="PGH26408.1"/>
    <property type="molecule type" value="Genomic_DNA"/>
</dbReference>
<feature type="compositionally biased region" description="Low complexity" evidence="1">
    <location>
        <begin position="36"/>
        <end position="50"/>
    </location>
</feature>
<sequence length="681" mass="75551">MSEKRDIMSYFKQMPAPQGQNDRRITTLQPDEQPKLSDLQSSSPLSPCPSTIRSQLISPIPLRQSSHLNNALLFDGAGSSVDAGNSVNKDEPQQPPTSSFGPSFGSFSQRIIKNGKEVVISSDGEDTESVSSLDVDDLLGQFINPASKPATMQSSPRLTKSHSNVSLRSQSGTSLGPRPVKGKPLYAQKPSKYKFSLDALVHDASDDKKAEAKVAKAKLDMEESPEPASRANDTIDHRNKKLRDDLLTLAVGDDADPAAIQRLKDAVARTEAFDQGKTWEFFEHMQPKESEPTFPQRSILPGSWEACLKEPSSRDRAFLSGMVRETLSASFLPDELLFWILQSAVPIEPRDSIRYAYCSTLKRASAERISSLLCPAYIDQLFQSLGAKQSALATSEAVVPGYSDSDKYKLRDHKYLLSVLDVLKGLAEKFNGDTREHALKLAIRLALDGTTMSDCLVCPEVQETIISLLGEADENPTDLALYEISMHIFKTIQDVILQAQFLKHLVPTTPRLALFKARLALSFLCRDPSPLDRPASHFFDLDLITAQLRDKRFQFRRQQSDLDFYDLCALTSILDVAIDIGTATPAFATPREEDEFNARVDDLSDSVKVIFSGIQVSGASHLKRTEAKEALQAVHYRLMYGVRTKPRPKKSLFRFSASIDKYVTRKDVKGGKVKEESKTEA</sequence>
<feature type="region of interest" description="Disordered" evidence="1">
    <location>
        <begin position="146"/>
        <end position="186"/>
    </location>
</feature>
<feature type="region of interest" description="Disordered" evidence="1">
    <location>
        <begin position="83"/>
        <end position="106"/>
    </location>
</feature>
<dbReference type="STRING" id="1447883.A0A2B7YZV5"/>
<evidence type="ECO:0000313" key="3">
    <source>
        <dbReference type="Proteomes" id="UP000224634"/>
    </source>
</evidence>